<proteinExistence type="predicted"/>
<accession>A0A2H9THK0</accession>
<dbReference type="Proteomes" id="UP000240830">
    <property type="component" value="Unassembled WGS sequence"/>
</dbReference>
<keyword evidence="2" id="KW-1185">Reference proteome</keyword>
<sequence>MSGKIYIEQSVIRVEQKVIVRKASNIAVGRQKVSFWTLKTLASGDFDPKRLTERQQIAYFAAQSQAAGNPLMASPFRIDRLLASSISETPLKAKDSPQSAVDNIHLDESVLDTIVDHEAPEEADGSFTIDKDEAIRDLFLSEFSYCEREKSTMTLNLEQYVHALQDIQATKAIIAASDRVLRKDKMANLL</sequence>
<gene>
    <name evidence="1" type="ORF">PSACC_02985</name>
</gene>
<dbReference type="AlphaFoldDB" id="A0A2H9THK0"/>
<name>A0A2H9THK0_9FUNG</name>
<comment type="caution">
    <text evidence="1">The sequence shown here is derived from an EMBL/GenBank/DDBJ whole genome shotgun (WGS) entry which is preliminary data.</text>
</comment>
<organism evidence="1 2">
    <name type="scientific">Paramicrosporidium saccamoebae</name>
    <dbReference type="NCBI Taxonomy" id="1246581"/>
    <lineage>
        <taxon>Eukaryota</taxon>
        <taxon>Fungi</taxon>
        <taxon>Fungi incertae sedis</taxon>
        <taxon>Cryptomycota</taxon>
        <taxon>Cryptomycota incertae sedis</taxon>
        <taxon>Paramicrosporidium</taxon>
    </lineage>
</organism>
<evidence type="ECO:0000313" key="2">
    <source>
        <dbReference type="Proteomes" id="UP000240830"/>
    </source>
</evidence>
<dbReference type="EMBL" id="MTSL01000186">
    <property type="protein sequence ID" value="PJF17189.1"/>
    <property type="molecule type" value="Genomic_DNA"/>
</dbReference>
<evidence type="ECO:0000313" key="1">
    <source>
        <dbReference type="EMBL" id="PJF17189.1"/>
    </source>
</evidence>
<protein>
    <submittedName>
        <fullName evidence="1">Uncharacterized protein</fullName>
    </submittedName>
</protein>
<reference evidence="1 2" key="1">
    <citation type="submission" date="2016-10" db="EMBL/GenBank/DDBJ databases">
        <title>The genome of Paramicrosporidium saccamoebae is the missing link in understanding Cryptomycota and Microsporidia evolution.</title>
        <authorList>
            <person name="Quandt C.A."/>
            <person name="Beaudet D."/>
            <person name="Corsaro D."/>
            <person name="Michel R."/>
            <person name="Corradi N."/>
            <person name="James T."/>
        </authorList>
    </citation>
    <scope>NUCLEOTIDE SEQUENCE [LARGE SCALE GENOMIC DNA]</scope>
    <source>
        <strain evidence="1 2">KSL3</strain>
    </source>
</reference>